<keyword evidence="1" id="KW-1133">Transmembrane helix</keyword>
<evidence type="ECO:0000256" key="1">
    <source>
        <dbReference type="SAM" id="Phobius"/>
    </source>
</evidence>
<sequence>MSDTNRNFIKLNLSKYLVTLIFFIYYITCVGQEVSLNKIKEFIPKHVSETSVYKGNLNYDEFEDIVLRFKIVNESEEREHFHLLLGQKNGMYKLSSKNDFFTEDNVDGTSFYRVIIKNGYFSIEYTGGGNTSGSYKAITFKYSKEKENWLLHKVVSVLVHRYSDTEPIEDINTQKDFGKITFKDYGIDSNTKVEIDFYLTDRKEIILAIKNNLYEPIIINSFIFGIPSLTLTIKDKNNNIIGMPPPPILPENLKFHEKIIKGRGNLKIPIGAINEIVSKVPEEDIEIRATGYYKTLETYELNKIISEWVIIEKHNFVYKHEKNN</sequence>
<dbReference type="EMBL" id="LT899436">
    <property type="protein sequence ID" value="SNR13874.1"/>
    <property type="molecule type" value="Genomic_DNA"/>
</dbReference>
<reference evidence="2 3" key="1">
    <citation type="submission" date="2017-07" db="EMBL/GenBank/DDBJ databases">
        <authorList>
            <person name="Sun Z.S."/>
            <person name="Albrecht U."/>
            <person name="Echele G."/>
            <person name="Lee C.C."/>
        </authorList>
    </citation>
    <scope>NUCLEOTIDE SEQUENCE [LARGE SCALE GENOMIC DNA]</scope>
    <source>
        <strain evidence="3">type strain: KCTC 22618</strain>
    </source>
</reference>
<name>A0A238U5V8_9FLAO</name>
<evidence type="ECO:0000313" key="3">
    <source>
        <dbReference type="Proteomes" id="UP000215214"/>
    </source>
</evidence>
<organism evidence="2 3">
    <name type="scientific">Tenacibaculum jejuense</name>
    <dbReference type="NCBI Taxonomy" id="584609"/>
    <lineage>
        <taxon>Bacteria</taxon>
        <taxon>Pseudomonadati</taxon>
        <taxon>Bacteroidota</taxon>
        <taxon>Flavobacteriia</taxon>
        <taxon>Flavobacteriales</taxon>
        <taxon>Flavobacteriaceae</taxon>
        <taxon>Tenacibaculum</taxon>
    </lineage>
</organism>
<dbReference type="Proteomes" id="UP000215214">
    <property type="component" value="Chromosome TJEJU"/>
</dbReference>
<protein>
    <submittedName>
        <fullName evidence="2">Uncharacterized protein</fullName>
    </submittedName>
</protein>
<proteinExistence type="predicted"/>
<dbReference type="AlphaFoldDB" id="A0A238U5V8"/>
<dbReference type="OrthoDB" id="86940at2"/>
<gene>
    <name evidence="2" type="ORF">TJEJU_0064</name>
</gene>
<keyword evidence="3" id="KW-1185">Reference proteome</keyword>
<evidence type="ECO:0000313" key="2">
    <source>
        <dbReference type="EMBL" id="SNR13874.1"/>
    </source>
</evidence>
<dbReference type="KEGG" id="tje:TJEJU_0064"/>
<accession>A0A238U5V8</accession>
<keyword evidence="1" id="KW-0812">Transmembrane</keyword>
<dbReference type="RefSeq" id="WP_095068747.1">
    <property type="nucleotide sequence ID" value="NZ_LT899436.1"/>
</dbReference>
<keyword evidence="1" id="KW-0472">Membrane</keyword>
<feature type="transmembrane region" description="Helical" evidence="1">
    <location>
        <begin position="12"/>
        <end position="28"/>
    </location>
</feature>